<keyword evidence="3" id="KW-1185">Reference proteome</keyword>
<dbReference type="Pfam" id="PF00581">
    <property type="entry name" value="Rhodanese"/>
    <property type="match status" value="1"/>
</dbReference>
<sequence length="128" mass="14172">MRSILASLLISVFLLGCTGQQQKTAEVKQLSPTEFKDQRMSTKAVLLDVRTPEEFAMGHLEGASNADYRGGEFALEMKNWDKNKIYYLYCASGNRSGKAAELMKEAGFKHIYNVGGFNALKEAGLPTE</sequence>
<dbReference type="InterPro" id="IPR036873">
    <property type="entry name" value="Rhodanese-like_dom_sf"/>
</dbReference>
<dbReference type="PROSITE" id="PS51257">
    <property type="entry name" value="PROKAR_LIPOPROTEIN"/>
    <property type="match status" value="1"/>
</dbReference>
<gene>
    <name evidence="2" type="ORF">ACFSRY_13825</name>
</gene>
<name>A0ABW5IN02_9BACT</name>
<dbReference type="CDD" id="cd00158">
    <property type="entry name" value="RHOD"/>
    <property type="match status" value="1"/>
</dbReference>
<dbReference type="SUPFAM" id="SSF52821">
    <property type="entry name" value="Rhodanese/Cell cycle control phosphatase"/>
    <property type="match status" value="1"/>
</dbReference>
<accession>A0ABW5IN02</accession>
<feature type="domain" description="Rhodanese" evidence="1">
    <location>
        <begin position="40"/>
        <end position="128"/>
    </location>
</feature>
<evidence type="ECO:0000259" key="1">
    <source>
        <dbReference type="PROSITE" id="PS50206"/>
    </source>
</evidence>
<protein>
    <submittedName>
        <fullName evidence="2">Rhodanese-like domain-containing protein</fullName>
    </submittedName>
</protein>
<dbReference type="InterPro" id="IPR001763">
    <property type="entry name" value="Rhodanese-like_dom"/>
</dbReference>
<dbReference type="RefSeq" id="WP_377508685.1">
    <property type="nucleotide sequence ID" value="NZ_JBHULU010000020.1"/>
</dbReference>
<organism evidence="2 3">
    <name type="scientific">Pontibacter locisalis</name>
    <dbReference type="NCBI Taxonomy" id="1719035"/>
    <lineage>
        <taxon>Bacteria</taxon>
        <taxon>Pseudomonadati</taxon>
        <taxon>Bacteroidota</taxon>
        <taxon>Cytophagia</taxon>
        <taxon>Cytophagales</taxon>
        <taxon>Hymenobacteraceae</taxon>
        <taxon>Pontibacter</taxon>
    </lineage>
</organism>
<comment type="caution">
    <text evidence="2">The sequence shown here is derived from an EMBL/GenBank/DDBJ whole genome shotgun (WGS) entry which is preliminary data.</text>
</comment>
<dbReference type="EMBL" id="JBHULU010000020">
    <property type="protein sequence ID" value="MFD2514951.1"/>
    <property type="molecule type" value="Genomic_DNA"/>
</dbReference>
<dbReference type="SMART" id="SM00450">
    <property type="entry name" value="RHOD"/>
    <property type="match status" value="1"/>
</dbReference>
<reference evidence="3" key="1">
    <citation type="journal article" date="2019" name="Int. J. Syst. Evol. Microbiol.">
        <title>The Global Catalogue of Microorganisms (GCM) 10K type strain sequencing project: providing services to taxonomists for standard genome sequencing and annotation.</title>
        <authorList>
            <consortium name="The Broad Institute Genomics Platform"/>
            <consortium name="The Broad Institute Genome Sequencing Center for Infectious Disease"/>
            <person name="Wu L."/>
            <person name="Ma J."/>
        </authorList>
    </citation>
    <scope>NUCLEOTIDE SEQUENCE [LARGE SCALE GENOMIC DNA]</scope>
    <source>
        <strain evidence="3">KCTC 42498</strain>
    </source>
</reference>
<dbReference type="InterPro" id="IPR052367">
    <property type="entry name" value="Thiosulfate_ST/Rhodanese-like"/>
</dbReference>
<dbReference type="Proteomes" id="UP001597544">
    <property type="component" value="Unassembled WGS sequence"/>
</dbReference>
<dbReference type="PANTHER" id="PTHR45431">
    <property type="entry name" value="RHODANESE-LIKE DOMAIN-CONTAINING PROTEIN 15, CHLOROPLASTIC"/>
    <property type="match status" value="1"/>
</dbReference>
<dbReference type="PROSITE" id="PS50206">
    <property type="entry name" value="RHODANESE_3"/>
    <property type="match status" value="1"/>
</dbReference>
<evidence type="ECO:0000313" key="3">
    <source>
        <dbReference type="Proteomes" id="UP001597544"/>
    </source>
</evidence>
<evidence type="ECO:0000313" key="2">
    <source>
        <dbReference type="EMBL" id="MFD2514951.1"/>
    </source>
</evidence>
<proteinExistence type="predicted"/>
<dbReference type="PANTHER" id="PTHR45431:SF3">
    <property type="entry name" value="RHODANESE-LIKE DOMAIN-CONTAINING PROTEIN 15, CHLOROPLASTIC"/>
    <property type="match status" value="1"/>
</dbReference>
<dbReference type="Gene3D" id="3.40.250.10">
    <property type="entry name" value="Rhodanese-like domain"/>
    <property type="match status" value="1"/>
</dbReference>